<evidence type="ECO:0000256" key="3">
    <source>
        <dbReference type="ARBA" id="ARBA00013208"/>
    </source>
</evidence>
<dbReference type="Gene3D" id="2.10.109.10">
    <property type="entry name" value="Umud Fragment, subunit A"/>
    <property type="match status" value="1"/>
</dbReference>
<evidence type="ECO:0000259" key="8">
    <source>
        <dbReference type="Pfam" id="PF10502"/>
    </source>
</evidence>
<dbReference type="PROSITE" id="PS00761">
    <property type="entry name" value="SPASE_I_3"/>
    <property type="match status" value="1"/>
</dbReference>
<dbReference type="InterPro" id="IPR000223">
    <property type="entry name" value="Pept_S26A_signal_pept_1"/>
</dbReference>
<dbReference type="KEGG" id="vgo:GJW-30_1_03277"/>
<dbReference type="GO" id="GO:0009003">
    <property type="term" value="F:signal peptidase activity"/>
    <property type="evidence" value="ECO:0007669"/>
    <property type="project" value="UniProtKB-EC"/>
</dbReference>
<feature type="active site" evidence="6">
    <location>
        <position position="40"/>
    </location>
</feature>
<dbReference type="InterPro" id="IPR019757">
    <property type="entry name" value="Pept_S26A_signal_pept_1_Lys-AS"/>
</dbReference>
<comment type="similarity">
    <text evidence="2 7">Belongs to the peptidase S26 family.</text>
</comment>
<keyword evidence="7" id="KW-0812">Transmembrane</keyword>
<sequence>MKEEQGFFRGYVLGVVVPAVAFVLVFQTLLFRPYRIPSESMLPSLLVGDYIMVSKFSYGYSRFSMPFAPKLFSGRIWGSEPKRGDVVVFRPVPNESQDFVKRVVGLPGDRIQMINGVLNINGTAAAQMPDGEFVFDDEGRTVRAKRYRETLPGGVTHSILDIVPNGEFDNTAVYTVPAGHVFMMGDNRDDSADSRVPEAVGFVPMENLVGRADVIFFSVSGGTAAWEFWRWPWTLRFSRMPSFVR</sequence>
<dbReference type="InterPro" id="IPR019758">
    <property type="entry name" value="Pept_S26A_signal_pept_1_CS"/>
</dbReference>
<dbReference type="EC" id="3.4.21.89" evidence="3 7"/>
<evidence type="ECO:0000256" key="6">
    <source>
        <dbReference type="PIRSR" id="PIRSR600223-1"/>
    </source>
</evidence>
<protein>
    <recommendedName>
        <fullName evidence="4 7">Signal peptidase I</fullName>
        <ecNumber evidence="3 7">3.4.21.89</ecNumber>
    </recommendedName>
</protein>
<dbReference type="PANTHER" id="PTHR43390">
    <property type="entry name" value="SIGNAL PEPTIDASE I"/>
    <property type="match status" value="1"/>
</dbReference>
<keyword evidence="7" id="KW-1133">Transmembrane helix</keyword>
<keyword evidence="10" id="KW-1185">Reference proteome</keyword>
<evidence type="ECO:0000313" key="10">
    <source>
        <dbReference type="Proteomes" id="UP000236884"/>
    </source>
</evidence>
<keyword evidence="7" id="KW-0645">Protease</keyword>
<evidence type="ECO:0000256" key="1">
    <source>
        <dbReference type="ARBA" id="ARBA00000677"/>
    </source>
</evidence>
<dbReference type="PANTHER" id="PTHR43390:SF1">
    <property type="entry name" value="CHLOROPLAST PROCESSING PEPTIDASE"/>
    <property type="match status" value="1"/>
</dbReference>
<feature type="active site" evidence="6">
    <location>
        <position position="101"/>
    </location>
</feature>
<dbReference type="InterPro" id="IPR036286">
    <property type="entry name" value="LexA/Signal_pep-like_sf"/>
</dbReference>
<feature type="transmembrane region" description="Helical" evidence="7">
    <location>
        <begin position="12"/>
        <end position="31"/>
    </location>
</feature>
<dbReference type="GO" id="GO:0016020">
    <property type="term" value="C:membrane"/>
    <property type="evidence" value="ECO:0007669"/>
    <property type="project" value="UniProtKB-SubCell"/>
</dbReference>
<evidence type="ECO:0000313" key="9">
    <source>
        <dbReference type="EMBL" id="BAT60728.1"/>
    </source>
</evidence>
<dbReference type="SUPFAM" id="SSF51306">
    <property type="entry name" value="LexA/Signal peptidase"/>
    <property type="match status" value="1"/>
</dbReference>
<dbReference type="Proteomes" id="UP000236884">
    <property type="component" value="Chromosome"/>
</dbReference>
<comment type="catalytic activity">
    <reaction evidence="1 7">
        <text>Cleavage of hydrophobic, N-terminal signal or leader sequences from secreted and periplasmic proteins.</text>
        <dbReference type="EC" id="3.4.21.89"/>
    </reaction>
</comment>
<dbReference type="EMBL" id="AP014946">
    <property type="protein sequence ID" value="BAT60728.1"/>
    <property type="molecule type" value="Genomic_DNA"/>
</dbReference>
<dbReference type="GO" id="GO:0006465">
    <property type="term" value="P:signal peptide processing"/>
    <property type="evidence" value="ECO:0007669"/>
    <property type="project" value="InterPro"/>
</dbReference>
<keyword evidence="5 7" id="KW-0378">Hydrolase</keyword>
<dbReference type="NCBIfam" id="TIGR02227">
    <property type="entry name" value="sigpep_I_bact"/>
    <property type="match status" value="1"/>
</dbReference>
<evidence type="ECO:0000256" key="2">
    <source>
        <dbReference type="ARBA" id="ARBA00009370"/>
    </source>
</evidence>
<dbReference type="PRINTS" id="PR00727">
    <property type="entry name" value="LEADERPTASE"/>
</dbReference>
<dbReference type="CDD" id="cd06530">
    <property type="entry name" value="S26_SPase_I"/>
    <property type="match status" value="1"/>
</dbReference>
<evidence type="ECO:0000256" key="4">
    <source>
        <dbReference type="ARBA" id="ARBA00019232"/>
    </source>
</evidence>
<dbReference type="GO" id="GO:0004252">
    <property type="term" value="F:serine-type endopeptidase activity"/>
    <property type="evidence" value="ECO:0007669"/>
    <property type="project" value="InterPro"/>
</dbReference>
<dbReference type="PROSITE" id="PS00760">
    <property type="entry name" value="SPASE_I_2"/>
    <property type="match status" value="1"/>
</dbReference>
<comment type="subcellular location">
    <subcellularLocation>
        <location evidence="7">Membrane</location>
        <topology evidence="7">Single-pass type II membrane protein</topology>
    </subcellularLocation>
</comment>
<dbReference type="RefSeq" id="WP_096357202.1">
    <property type="nucleotide sequence ID" value="NZ_AP014946.1"/>
</dbReference>
<gene>
    <name evidence="9" type="primary">lepB_2</name>
    <name evidence="9" type="ORF">GJW-30_1_03277</name>
</gene>
<feature type="domain" description="Peptidase S26" evidence="8">
    <location>
        <begin position="14"/>
        <end position="217"/>
    </location>
</feature>
<dbReference type="AlphaFoldDB" id="A0A0S3PXP3"/>
<dbReference type="Pfam" id="PF10502">
    <property type="entry name" value="Peptidase_S26"/>
    <property type="match status" value="1"/>
</dbReference>
<accession>A0A0S3PXP3</accession>
<dbReference type="OrthoDB" id="9815782at2"/>
<evidence type="ECO:0000256" key="5">
    <source>
        <dbReference type="ARBA" id="ARBA00022801"/>
    </source>
</evidence>
<proteinExistence type="inferred from homology"/>
<evidence type="ECO:0000256" key="7">
    <source>
        <dbReference type="RuleBase" id="RU362042"/>
    </source>
</evidence>
<organism evidence="9 10">
    <name type="scientific">Variibacter gotjawalensis</name>
    <dbReference type="NCBI Taxonomy" id="1333996"/>
    <lineage>
        <taxon>Bacteria</taxon>
        <taxon>Pseudomonadati</taxon>
        <taxon>Pseudomonadota</taxon>
        <taxon>Alphaproteobacteria</taxon>
        <taxon>Hyphomicrobiales</taxon>
        <taxon>Nitrobacteraceae</taxon>
        <taxon>Variibacter</taxon>
    </lineage>
</organism>
<dbReference type="InterPro" id="IPR019533">
    <property type="entry name" value="Peptidase_S26"/>
</dbReference>
<name>A0A0S3PXP3_9BRAD</name>
<keyword evidence="7" id="KW-0472">Membrane</keyword>
<reference evidence="9 10" key="1">
    <citation type="submission" date="2015-08" db="EMBL/GenBank/DDBJ databases">
        <title>Investigation of the bacterial diversity of lava forest soil.</title>
        <authorList>
            <person name="Lee J.S."/>
        </authorList>
    </citation>
    <scope>NUCLEOTIDE SEQUENCE [LARGE SCALE GENOMIC DNA]</scope>
    <source>
        <strain evidence="9 10">GJW-30</strain>
    </source>
</reference>